<evidence type="ECO:0000256" key="3">
    <source>
        <dbReference type="ARBA" id="ARBA00012566"/>
    </source>
</evidence>
<dbReference type="Gene3D" id="2.60.120.260">
    <property type="entry name" value="Galactose-binding domain-like"/>
    <property type="match status" value="1"/>
</dbReference>
<evidence type="ECO:0000256" key="6">
    <source>
        <dbReference type="ARBA" id="ARBA00023295"/>
    </source>
</evidence>
<reference evidence="12" key="1">
    <citation type="submission" date="2022-03" db="EMBL/GenBank/DDBJ databases">
        <authorList>
            <person name="Martin C."/>
        </authorList>
    </citation>
    <scope>NUCLEOTIDE SEQUENCE</scope>
</reference>
<keyword evidence="6" id="KW-0326">Glycosidase</keyword>
<proteinExistence type="inferred from homology"/>
<dbReference type="InterPro" id="IPR005201">
    <property type="entry name" value="TIM_ENGase"/>
</dbReference>
<dbReference type="Proteomes" id="UP000749559">
    <property type="component" value="Unassembled WGS sequence"/>
</dbReference>
<dbReference type="Gene3D" id="3.20.20.80">
    <property type="entry name" value="Glycosidases"/>
    <property type="match status" value="1"/>
</dbReference>
<comment type="catalytic activity">
    <reaction evidence="7">
        <text>an N(4)-(oligosaccharide-(1-&gt;3)-[oligosaccharide-(1-&gt;6)]-beta-D-Man-(1-&gt;4)-beta-D-GlcNAc-(1-&gt;4)-alpha-D-GlcNAc)-L-asparaginyl-[protein] + H2O = an oligosaccharide-(1-&gt;3)-[oligosaccharide-(1-&gt;6)]-beta-D-Man-(1-&gt;4)-D-GlcNAc + N(4)-(N-acetyl-beta-D-glucosaminyl)-L-asparaginyl-[protein]</text>
        <dbReference type="Rhea" id="RHEA:73067"/>
        <dbReference type="Rhea" id="RHEA-COMP:12603"/>
        <dbReference type="Rhea" id="RHEA-COMP:18176"/>
        <dbReference type="ChEBI" id="CHEBI:15377"/>
        <dbReference type="ChEBI" id="CHEBI:132248"/>
        <dbReference type="ChEBI" id="CHEBI:192714"/>
        <dbReference type="ChEBI" id="CHEBI:192715"/>
        <dbReference type="EC" id="3.2.1.96"/>
    </reaction>
</comment>
<evidence type="ECO:0000256" key="1">
    <source>
        <dbReference type="ARBA" id="ARBA00004514"/>
    </source>
</evidence>
<protein>
    <recommendedName>
        <fullName evidence="9">Cytosolic endo-beta-N-acetylglucosaminidase</fullName>
        <ecNumber evidence="3">3.2.1.96</ecNumber>
    </recommendedName>
</protein>
<comment type="caution">
    <text evidence="12">The sequence shown here is derived from an EMBL/GenBank/DDBJ whole genome shotgun (WGS) entry which is preliminary data.</text>
</comment>
<organism evidence="12 13">
    <name type="scientific">Owenia fusiformis</name>
    <name type="common">Polychaete worm</name>
    <dbReference type="NCBI Taxonomy" id="6347"/>
    <lineage>
        <taxon>Eukaryota</taxon>
        <taxon>Metazoa</taxon>
        <taxon>Spiralia</taxon>
        <taxon>Lophotrochozoa</taxon>
        <taxon>Annelida</taxon>
        <taxon>Polychaeta</taxon>
        <taxon>Sedentaria</taxon>
        <taxon>Canalipalpata</taxon>
        <taxon>Sabellida</taxon>
        <taxon>Oweniida</taxon>
        <taxon>Oweniidae</taxon>
        <taxon>Owenia</taxon>
    </lineage>
</organism>
<dbReference type="EMBL" id="CAIIXF020000009">
    <property type="protein sequence ID" value="CAH1795243.1"/>
    <property type="molecule type" value="Genomic_DNA"/>
</dbReference>
<evidence type="ECO:0000313" key="12">
    <source>
        <dbReference type="EMBL" id="CAH1795243.1"/>
    </source>
</evidence>
<feature type="region of interest" description="Disordered" evidence="10">
    <location>
        <begin position="467"/>
        <end position="516"/>
    </location>
</feature>
<feature type="domain" description="Cytosolic endo-beta-N-acetylglucosaminidase TIM barrel" evidence="11">
    <location>
        <begin position="58"/>
        <end position="336"/>
    </location>
</feature>
<comment type="function">
    <text evidence="8">Endoglycosidase that releases N-glycans from glycoproteins by cleaving the beta-1,4-glycosidic bond in the N,N'-diacetylchitobiose core. Involved in the processing of free oligosaccharides in the cytosol.</text>
</comment>
<keyword evidence="5" id="KW-0378">Hydrolase</keyword>
<feature type="region of interest" description="Disordered" evidence="10">
    <location>
        <begin position="721"/>
        <end position="744"/>
    </location>
</feature>
<dbReference type="FunFam" id="3.20.20.80:FF:000043">
    <property type="entry name" value="cytosolic endo-beta-N-acetylglucosaminidase"/>
    <property type="match status" value="1"/>
</dbReference>
<keyword evidence="4" id="KW-0963">Cytoplasm</keyword>
<accession>A0A8J1UA24</accession>
<dbReference type="PANTHER" id="PTHR13246">
    <property type="entry name" value="ENDO BETA N-ACETYLGLUCOSAMINIDASE"/>
    <property type="match status" value="1"/>
</dbReference>
<evidence type="ECO:0000256" key="5">
    <source>
        <dbReference type="ARBA" id="ARBA00022801"/>
    </source>
</evidence>
<dbReference type="EC" id="3.2.1.96" evidence="3"/>
<dbReference type="CDD" id="cd06547">
    <property type="entry name" value="GH85_ENGase"/>
    <property type="match status" value="1"/>
</dbReference>
<gene>
    <name evidence="12" type="ORF">OFUS_LOCUS19811</name>
</gene>
<dbReference type="PANTHER" id="PTHR13246:SF1">
    <property type="entry name" value="CYTOSOLIC ENDO-BETA-N-ACETYLGLUCOSAMINIDASE"/>
    <property type="match status" value="1"/>
</dbReference>
<comment type="subcellular location">
    <subcellularLocation>
        <location evidence="1">Cytoplasm</location>
        <location evidence="1">Cytosol</location>
    </subcellularLocation>
</comment>
<evidence type="ECO:0000256" key="2">
    <source>
        <dbReference type="ARBA" id="ARBA00007849"/>
    </source>
</evidence>
<comment type="similarity">
    <text evidence="2">Belongs to the glycosyl hydrolase 85 family.</text>
</comment>
<evidence type="ECO:0000256" key="7">
    <source>
        <dbReference type="ARBA" id="ARBA00034414"/>
    </source>
</evidence>
<evidence type="ECO:0000259" key="11">
    <source>
        <dbReference type="Pfam" id="PF03644"/>
    </source>
</evidence>
<evidence type="ECO:0000256" key="4">
    <source>
        <dbReference type="ARBA" id="ARBA00022490"/>
    </source>
</evidence>
<name>A0A8J1UA24_OWEFU</name>
<sequence>MSATDSGPQSCPLDTLDSVWRWSGNKYKHEISQVPIAPRYRNRHGNKLLLCHDLKNGYLEDRFSQGSSQDEAYRFYHWQYADSFVYFSHKLVTIPPSCWTNAAHRNGVKVLGTFITEWDEGAAICSELFESRSKYRKFADILVAIATFFNFEGWLINIENEIQEKHIEGMRHFVQYLTTAMHQQIPGSEVIWYDSVTNKGALEWQNELNDNNSLFFDACDGIFLNYTWKQENLVQSAENAILKQRKNDVYVGVDVFGRGCPGGGGYNTIEALQAARQHGLSVAMFAHAWTYEILGSENFTDNENKFWEMLNGMLFIHGSSQLPLVTSFCQGQGKKFRINGEVVKNSPWTNLSLQNYQPNFTNAQFLTSPPLATQPKMVYTTEDAWFGGGCLQLTGKTVSQGNQVQFKIFTPKITIDTAKCLEVTYTYKTACPQVNIGLELHFLVGNERKNYILGDLEKLDKSNKQVKSLKMGDESQKDTTLIESHPEAADESKDKDGSLEKPEKTRNNFTVKSKADTADVIDEPNEAVVAGEDVEEGEDGSIVGKKISRAAVEYKKYNDTDIQHGWTVRSFKLAFDENYSSLLNLVSLRCTRDVNDNLECLDPDFSILLGYIKIAESCDNSVSQSPCAVSGLRSTGAELQNTNGIVTFTTILKWKCQIVPFCFNIYMKVIRKETESQIKHLIGQATLNRFHVKLQLSDSGEPILEGTLPNKLDAERTVVSESDLDNKNSMDDVRDTCTHSDDKSTAQTADSLNWEYDIELSVEPVLQPGYILVPCAFAKITMRLIKSSDFYMVMPINI</sequence>
<feature type="compositionally biased region" description="Basic and acidic residues" evidence="10">
    <location>
        <begin position="484"/>
        <end position="506"/>
    </location>
</feature>
<dbReference type="InterPro" id="IPR032979">
    <property type="entry name" value="ENGase"/>
</dbReference>
<dbReference type="Pfam" id="PF03644">
    <property type="entry name" value="Glyco_hydro_85"/>
    <property type="match status" value="1"/>
</dbReference>
<keyword evidence="13" id="KW-1185">Reference proteome</keyword>
<dbReference type="OrthoDB" id="284473at2759"/>
<evidence type="ECO:0000313" key="13">
    <source>
        <dbReference type="Proteomes" id="UP000749559"/>
    </source>
</evidence>
<dbReference type="GO" id="GO:0005829">
    <property type="term" value="C:cytosol"/>
    <property type="evidence" value="ECO:0007669"/>
    <property type="project" value="UniProtKB-SubCell"/>
</dbReference>
<dbReference type="AlphaFoldDB" id="A0A8J1UA24"/>
<evidence type="ECO:0000256" key="8">
    <source>
        <dbReference type="ARBA" id="ARBA00054935"/>
    </source>
</evidence>
<evidence type="ECO:0000256" key="10">
    <source>
        <dbReference type="SAM" id="MobiDB-lite"/>
    </source>
</evidence>
<dbReference type="GO" id="GO:0033925">
    <property type="term" value="F:mannosyl-glycoprotein endo-beta-N-acetylglucosaminidase activity"/>
    <property type="evidence" value="ECO:0007669"/>
    <property type="project" value="UniProtKB-EC"/>
</dbReference>
<evidence type="ECO:0000256" key="9">
    <source>
        <dbReference type="ARBA" id="ARBA00072457"/>
    </source>
</evidence>